<evidence type="ECO:0000256" key="1">
    <source>
        <dbReference type="SAM" id="Phobius"/>
    </source>
</evidence>
<keyword evidence="1" id="KW-0812">Transmembrane</keyword>
<feature type="transmembrane region" description="Helical" evidence="1">
    <location>
        <begin position="140"/>
        <end position="170"/>
    </location>
</feature>
<comment type="caution">
    <text evidence="2">The sequence shown here is derived from an EMBL/GenBank/DDBJ whole genome shotgun (WGS) entry which is preliminary data.</text>
</comment>
<dbReference type="Proteomes" id="UP001212997">
    <property type="component" value="Unassembled WGS sequence"/>
</dbReference>
<feature type="transmembrane region" description="Helical" evidence="1">
    <location>
        <begin position="61"/>
        <end position="80"/>
    </location>
</feature>
<gene>
    <name evidence="2" type="ORF">NLI96_g3129</name>
</gene>
<protein>
    <submittedName>
        <fullName evidence="2">Uncharacterized protein</fullName>
    </submittedName>
</protein>
<evidence type="ECO:0000313" key="2">
    <source>
        <dbReference type="EMBL" id="KAJ3488025.1"/>
    </source>
</evidence>
<feature type="transmembrane region" description="Helical" evidence="1">
    <location>
        <begin position="106"/>
        <end position="128"/>
    </location>
</feature>
<feature type="transmembrane region" description="Helical" evidence="1">
    <location>
        <begin position="176"/>
        <end position="194"/>
    </location>
</feature>
<dbReference type="AlphaFoldDB" id="A0AAD5YJC2"/>
<feature type="transmembrane region" description="Helical" evidence="1">
    <location>
        <begin position="31"/>
        <end position="49"/>
    </location>
</feature>
<accession>A0AAD5YJC2</accession>
<keyword evidence="1" id="KW-0472">Membrane</keyword>
<organism evidence="2 3">
    <name type="scientific">Meripilus lineatus</name>
    <dbReference type="NCBI Taxonomy" id="2056292"/>
    <lineage>
        <taxon>Eukaryota</taxon>
        <taxon>Fungi</taxon>
        <taxon>Dikarya</taxon>
        <taxon>Basidiomycota</taxon>
        <taxon>Agaricomycotina</taxon>
        <taxon>Agaricomycetes</taxon>
        <taxon>Polyporales</taxon>
        <taxon>Meripilaceae</taxon>
        <taxon>Meripilus</taxon>
    </lineage>
</organism>
<dbReference type="EMBL" id="JANAWD010000076">
    <property type="protein sequence ID" value="KAJ3488025.1"/>
    <property type="molecule type" value="Genomic_DNA"/>
</dbReference>
<evidence type="ECO:0000313" key="3">
    <source>
        <dbReference type="Proteomes" id="UP001212997"/>
    </source>
</evidence>
<reference evidence="2" key="1">
    <citation type="submission" date="2022-07" db="EMBL/GenBank/DDBJ databases">
        <title>Genome Sequence of Physisporinus lineatus.</title>
        <authorList>
            <person name="Buettner E."/>
        </authorList>
    </citation>
    <scope>NUCLEOTIDE SEQUENCE</scope>
    <source>
        <strain evidence="2">VT162</strain>
    </source>
</reference>
<sequence>MLTLVVMAIPTIVLDFTSFDNPYGCLVFARYRRIRVIISLTFVCSLLLIRTYALYQRNVKILIFLCLLFVLNGIQSVTTLPREGEIIPHLQGCIQLPPDMNVARLVGPWVGLIVFDISIFFLTLYKSIKEWDYIKHSSSVFMLVFGDGAVYFVMMALANAITVVMCYISSPVNKEFFSPVSTQIAVNLVSRLVLNIRKERDRTNPKAECDPSEGDSGSLELTTVMSFSRGSDIGLLALRSTETV</sequence>
<keyword evidence="1" id="KW-1133">Transmembrane helix</keyword>
<proteinExistence type="predicted"/>
<name>A0AAD5YJC2_9APHY</name>
<keyword evidence="3" id="KW-1185">Reference proteome</keyword>